<sequence length="117" mass="13618">MVIFPLQGRQISSELCHELSEFLTANKGMFEQRLIPDFSHIDHMAHNVNGITVDAVEYIKDQRYRLKYHCDWELFRGCSDIQSSGVERDSVTFTLKTDGQIDIRFIDSTDHDTCNEF</sequence>
<name>A0A3N9U2R0_9VIBR</name>
<accession>A0A3N9U2R0</accession>
<dbReference type="EMBL" id="RJVQ01000007">
    <property type="protein sequence ID" value="RQW62236.1"/>
    <property type="molecule type" value="Genomic_DNA"/>
</dbReference>
<gene>
    <name evidence="1" type="ORF">EES38_16105</name>
</gene>
<evidence type="ECO:0000313" key="1">
    <source>
        <dbReference type="EMBL" id="RQW62236.1"/>
    </source>
</evidence>
<dbReference type="OrthoDB" id="5889969at2"/>
<dbReference type="AlphaFoldDB" id="A0A3N9U2R0"/>
<reference evidence="1 2" key="1">
    <citation type="submission" date="2018-11" db="EMBL/GenBank/DDBJ databases">
        <title>Vibrio LJC006 sp. nov., isolated from seawater during the bloom of the enteromorpha.</title>
        <authorList>
            <person name="Liang J."/>
        </authorList>
    </citation>
    <scope>NUCLEOTIDE SEQUENCE [LARGE SCALE GENOMIC DNA]</scope>
    <source>
        <strain evidence="1 2">LJC006</strain>
    </source>
</reference>
<proteinExistence type="predicted"/>
<comment type="caution">
    <text evidence="1">The sequence shown here is derived from an EMBL/GenBank/DDBJ whole genome shotgun (WGS) entry which is preliminary data.</text>
</comment>
<keyword evidence="2" id="KW-1185">Reference proteome</keyword>
<organism evidence="1 2">
    <name type="scientific">Vibrio viridaestus</name>
    <dbReference type="NCBI Taxonomy" id="2487322"/>
    <lineage>
        <taxon>Bacteria</taxon>
        <taxon>Pseudomonadati</taxon>
        <taxon>Pseudomonadota</taxon>
        <taxon>Gammaproteobacteria</taxon>
        <taxon>Vibrionales</taxon>
        <taxon>Vibrionaceae</taxon>
        <taxon>Vibrio</taxon>
    </lineage>
</organism>
<protein>
    <submittedName>
        <fullName evidence="1">Uncharacterized protein</fullName>
    </submittedName>
</protein>
<evidence type="ECO:0000313" key="2">
    <source>
        <dbReference type="Proteomes" id="UP000281112"/>
    </source>
</evidence>
<dbReference type="Proteomes" id="UP000281112">
    <property type="component" value="Unassembled WGS sequence"/>
</dbReference>